<gene>
    <name evidence="2" type="ORF">AZ78_4273</name>
</gene>
<accession>A0A108UCH8</accession>
<protein>
    <submittedName>
        <fullName evidence="2">Uncharacterized protein</fullName>
    </submittedName>
</protein>
<evidence type="ECO:0000313" key="2">
    <source>
        <dbReference type="EMBL" id="KWS06716.1"/>
    </source>
</evidence>
<sequence length="252" mass="27928">MYLIKGCYHLSLLDRIGTSRGSWRKDLPIYLQAQIVRYLPGKIWGIVYQSQRMSGNHQSSAVVVANLWQMATTNFLAAGLVISLLLALRYSYAWALLLIPVVIAVEWLHRHPAMETWALKQLARFLPRLVPLAGDGPLPPMPWKGTAMLCSEWIFYFLAFACMLHDLVDWHSLFLIATWYGGASLLALAAFVVPAGIAVREAIFIAAPQVTQADAATLAITAALARLVFLGSEISAALFASVLNLGRRHERQ</sequence>
<evidence type="ECO:0000313" key="3">
    <source>
        <dbReference type="Proteomes" id="UP000023435"/>
    </source>
</evidence>
<dbReference type="AlphaFoldDB" id="A0A108UCH8"/>
<feature type="transmembrane region" description="Helical" evidence="1">
    <location>
        <begin position="145"/>
        <end position="164"/>
    </location>
</feature>
<feature type="transmembrane region" description="Helical" evidence="1">
    <location>
        <begin position="218"/>
        <end position="243"/>
    </location>
</feature>
<keyword evidence="1" id="KW-1133">Transmembrane helix</keyword>
<organism evidence="2 3">
    <name type="scientific">Lysobacter capsici AZ78</name>
    <dbReference type="NCBI Taxonomy" id="1444315"/>
    <lineage>
        <taxon>Bacteria</taxon>
        <taxon>Pseudomonadati</taxon>
        <taxon>Pseudomonadota</taxon>
        <taxon>Gammaproteobacteria</taxon>
        <taxon>Lysobacterales</taxon>
        <taxon>Lysobacteraceae</taxon>
        <taxon>Lysobacter</taxon>
    </lineage>
</organism>
<name>A0A108UCH8_9GAMM</name>
<keyword evidence="3" id="KW-1185">Reference proteome</keyword>
<comment type="caution">
    <text evidence="2">The sequence shown here is derived from an EMBL/GenBank/DDBJ whole genome shotgun (WGS) entry which is preliminary data.</text>
</comment>
<proteinExistence type="predicted"/>
<keyword evidence="1" id="KW-0812">Transmembrane</keyword>
<dbReference type="Proteomes" id="UP000023435">
    <property type="component" value="Unassembled WGS sequence"/>
</dbReference>
<evidence type="ECO:0000256" key="1">
    <source>
        <dbReference type="SAM" id="Phobius"/>
    </source>
</evidence>
<feature type="transmembrane region" description="Helical" evidence="1">
    <location>
        <begin position="67"/>
        <end position="87"/>
    </location>
</feature>
<reference evidence="2 3" key="1">
    <citation type="journal article" date="2014" name="Genome Announc.">
        <title>Draft Genome Sequence of Lysobacter capsici AZ78, a Bacterium Antagonistic to Plant-Pathogenic Oomycetes.</title>
        <authorList>
            <person name="Puopolo G."/>
            <person name="Sonego P."/>
            <person name="Engelen K."/>
            <person name="Pertot I."/>
        </authorList>
    </citation>
    <scope>NUCLEOTIDE SEQUENCE [LARGE SCALE GENOMIC DNA]</scope>
    <source>
        <strain evidence="2 3">AZ78</strain>
    </source>
</reference>
<keyword evidence="1" id="KW-0472">Membrane</keyword>
<feature type="transmembrane region" description="Helical" evidence="1">
    <location>
        <begin position="173"/>
        <end position="198"/>
    </location>
</feature>
<dbReference type="EMBL" id="JAJA02000001">
    <property type="protein sequence ID" value="KWS06716.1"/>
    <property type="molecule type" value="Genomic_DNA"/>
</dbReference>